<feature type="domain" description="Transglycosylase SLT" evidence="4">
    <location>
        <begin position="70"/>
        <end position="199"/>
    </location>
</feature>
<sequence length="307" mass="32017">MPFPRPYPSRNPRSAPAAGRARPRLLPRSSAAAVLAASLALLPSLARADRPATAPGAASPAGGDLCLPAIATAERGAGLPQHLLRSIAFVESGRVDPATGRAVPWPWAINVAGTGYFYDSKEAAIAAVQGFQARGVRSIDVGCAQINLMHHPAAFPSLEAAFDPQANTTYAARFLNDLKRATGSWPMAAAGYHSRTGEIGLAYARKVMAIWPGAARHGPLPAGLSPTGPIATGLRPGLGIGTSPLNMDYSVYTPEFAAAVRRMDQDRTGVRPAESGRLAQRRTVRGNRPVAAAPSRTARQEVGEAPG</sequence>
<evidence type="ECO:0000259" key="4">
    <source>
        <dbReference type="Pfam" id="PF01464"/>
    </source>
</evidence>
<dbReference type="EMBL" id="RCZP01000003">
    <property type="protein sequence ID" value="TPG59793.1"/>
    <property type="molecule type" value="Genomic_DNA"/>
</dbReference>
<protein>
    <submittedName>
        <fullName evidence="5">Lytic transglycosylase domain-containing protein</fullName>
    </submittedName>
</protein>
<dbReference type="InterPro" id="IPR008258">
    <property type="entry name" value="Transglycosylase_SLT_dom_1"/>
</dbReference>
<dbReference type="RefSeq" id="WP_140881890.1">
    <property type="nucleotide sequence ID" value="NZ_RCZP01000003.1"/>
</dbReference>
<evidence type="ECO:0000256" key="2">
    <source>
        <dbReference type="SAM" id="MobiDB-lite"/>
    </source>
</evidence>
<gene>
    <name evidence="5" type="ORF">EAH89_06125</name>
</gene>
<reference evidence="5 6" key="1">
    <citation type="journal article" date="2019" name="Environ. Microbiol.">
        <title>Species interactions and distinct microbial communities in high Arctic permafrost affected cryosols are associated with the CH4 and CO2 gas fluxes.</title>
        <authorList>
            <person name="Altshuler I."/>
            <person name="Hamel J."/>
            <person name="Turney S."/>
            <person name="Magnuson E."/>
            <person name="Levesque R."/>
            <person name="Greer C."/>
            <person name="Whyte L.G."/>
        </authorList>
    </citation>
    <scope>NUCLEOTIDE SEQUENCE [LARGE SCALE GENOMIC DNA]</scope>
    <source>
        <strain evidence="5 6">S9.3B</strain>
    </source>
</reference>
<feature type="chain" id="PRO_5021369367" evidence="3">
    <location>
        <begin position="49"/>
        <end position="307"/>
    </location>
</feature>
<dbReference type="Gene3D" id="1.10.530.10">
    <property type="match status" value="1"/>
</dbReference>
<evidence type="ECO:0000256" key="3">
    <source>
        <dbReference type="SAM" id="SignalP"/>
    </source>
</evidence>
<dbReference type="Pfam" id="PF01464">
    <property type="entry name" value="SLT"/>
    <property type="match status" value="1"/>
</dbReference>
<evidence type="ECO:0000313" key="5">
    <source>
        <dbReference type="EMBL" id="TPG59793.1"/>
    </source>
</evidence>
<evidence type="ECO:0000313" key="6">
    <source>
        <dbReference type="Proteomes" id="UP000317078"/>
    </source>
</evidence>
<dbReference type="AlphaFoldDB" id="A0A502GGE3"/>
<accession>A0A502GGE3</accession>
<dbReference type="Proteomes" id="UP000317078">
    <property type="component" value="Unassembled WGS sequence"/>
</dbReference>
<dbReference type="InterPro" id="IPR023346">
    <property type="entry name" value="Lysozyme-like_dom_sf"/>
</dbReference>
<name>A0A502GGE3_9PROT</name>
<dbReference type="CDD" id="cd13400">
    <property type="entry name" value="LT_IagB-like"/>
    <property type="match status" value="1"/>
</dbReference>
<dbReference type="SUPFAM" id="SSF53955">
    <property type="entry name" value="Lysozyme-like"/>
    <property type="match status" value="1"/>
</dbReference>
<keyword evidence="6" id="KW-1185">Reference proteome</keyword>
<dbReference type="OrthoDB" id="5945995at2"/>
<comment type="similarity">
    <text evidence="1">Belongs to the virb1 family.</text>
</comment>
<organism evidence="5 6">
    <name type="scientific">Muricoccus nepalensis</name>
    <dbReference type="NCBI Taxonomy" id="1854500"/>
    <lineage>
        <taxon>Bacteria</taxon>
        <taxon>Pseudomonadati</taxon>
        <taxon>Pseudomonadota</taxon>
        <taxon>Alphaproteobacteria</taxon>
        <taxon>Acetobacterales</taxon>
        <taxon>Roseomonadaceae</taxon>
        <taxon>Muricoccus</taxon>
    </lineage>
</organism>
<feature type="region of interest" description="Disordered" evidence="2">
    <location>
        <begin position="264"/>
        <end position="307"/>
    </location>
</feature>
<evidence type="ECO:0000256" key="1">
    <source>
        <dbReference type="ARBA" id="ARBA00009387"/>
    </source>
</evidence>
<comment type="caution">
    <text evidence="5">The sequence shown here is derived from an EMBL/GenBank/DDBJ whole genome shotgun (WGS) entry which is preliminary data.</text>
</comment>
<feature type="compositionally biased region" description="Basic and acidic residues" evidence="2">
    <location>
        <begin position="298"/>
        <end position="307"/>
    </location>
</feature>
<proteinExistence type="inferred from homology"/>
<feature type="signal peptide" evidence="3">
    <location>
        <begin position="1"/>
        <end position="48"/>
    </location>
</feature>
<feature type="compositionally biased region" description="Low complexity" evidence="2">
    <location>
        <begin position="10"/>
        <end position="23"/>
    </location>
</feature>
<keyword evidence="3" id="KW-0732">Signal</keyword>
<feature type="region of interest" description="Disordered" evidence="2">
    <location>
        <begin position="1"/>
        <end position="23"/>
    </location>
</feature>